<accession>A0A382AYL2</accession>
<protein>
    <submittedName>
        <fullName evidence="1">Uncharacterized protein</fullName>
    </submittedName>
</protein>
<dbReference type="EMBL" id="UINC01027385">
    <property type="protein sequence ID" value="SVB06538.1"/>
    <property type="molecule type" value="Genomic_DNA"/>
</dbReference>
<organism evidence="1">
    <name type="scientific">marine metagenome</name>
    <dbReference type="NCBI Taxonomy" id="408172"/>
    <lineage>
        <taxon>unclassified sequences</taxon>
        <taxon>metagenomes</taxon>
        <taxon>ecological metagenomes</taxon>
    </lineage>
</organism>
<name>A0A382AYL2_9ZZZZ</name>
<reference evidence="1" key="1">
    <citation type="submission" date="2018-05" db="EMBL/GenBank/DDBJ databases">
        <authorList>
            <person name="Lanie J.A."/>
            <person name="Ng W.-L."/>
            <person name="Kazmierczak K.M."/>
            <person name="Andrzejewski T.M."/>
            <person name="Davidsen T.M."/>
            <person name="Wayne K.J."/>
            <person name="Tettelin H."/>
            <person name="Glass J.I."/>
            <person name="Rusch D."/>
            <person name="Podicherti R."/>
            <person name="Tsui H.-C.T."/>
            <person name="Winkler M.E."/>
        </authorList>
    </citation>
    <scope>NUCLEOTIDE SEQUENCE</scope>
</reference>
<sequence length="44" mass="4940">MNILMKACIFISAESESEKRLGKKRGSDSQVPIKGTKLSRKLFI</sequence>
<proteinExistence type="predicted"/>
<gene>
    <name evidence="1" type="ORF">METZ01_LOCUS159392</name>
</gene>
<dbReference type="AlphaFoldDB" id="A0A382AYL2"/>
<evidence type="ECO:0000313" key="1">
    <source>
        <dbReference type="EMBL" id="SVB06538.1"/>
    </source>
</evidence>